<dbReference type="Proteomes" id="UP001198830">
    <property type="component" value="Unassembled WGS sequence"/>
</dbReference>
<sequence length="151" mass="16047">MKNFVFSEAVVMAGLRWTIVLIFMLFGLAKFAEYEAAGVAKIAAHYPLFAWMYPLWGESGASNVIGTIELLTGAMIAVGAFSARASFVGGLMGIFTFCVTLSFALGAPAFWEAGYGAPFLGSTGQFLVKDAVLLAACFAIMVDGLRRHTAP</sequence>
<evidence type="ECO:0000256" key="1">
    <source>
        <dbReference type="SAM" id="Phobius"/>
    </source>
</evidence>
<proteinExistence type="predicted"/>
<evidence type="ECO:0000313" key="3">
    <source>
        <dbReference type="Proteomes" id="UP001198830"/>
    </source>
</evidence>
<accession>A0ABS8H7T9</accession>
<feature type="transmembrane region" description="Helical" evidence="1">
    <location>
        <begin position="126"/>
        <end position="145"/>
    </location>
</feature>
<feature type="transmembrane region" description="Helical" evidence="1">
    <location>
        <begin position="62"/>
        <end position="81"/>
    </location>
</feature>
<gene>
    <name evidence="2" type="ORF">LL253_18045</name>
</gene>
<evidence type="ECO:0000313" key="2">
    <source>
        <dbReference type="EMBL" id="MCC4234577.1"/>
    </source>
</evidence>
<dbReference type="EMBL" id="JAJGNP010000022">
    <property type="protein sequence ID" value="MCC4234577.1"/>
    <property type="molecule type" value="Genomic_DNA"/>
</dbReference>
<organism evidence="2 3">
    <name type="scientific">Sphingobium soli</name>
    <dbReference type="NCBI Taxonomy" id="1591116"/>
    <lineage>
        <taxon>Bacteria</taxon>
        <taxon>Pseudomonadati</taxon>
        <taxon>Pseudomonadota</taxon>
        <taxon>Alphaproteobacteria</taxon>
        <taxon>Sphingomonadales</taxon>
        <taxon>Sphingomonadaceae</taxon>
        <taxon>Sphingobium</taxon>
    </lineage>
</organism>
<protein>
    <submittedName>
        <fullName evidence="2">DUF417 family protein</fullName>
    </submittedName>
</protein>
<name>A0ABS8H7T9_9SPHN</name>
<dbReference type="InterPro" id="IPR007339">
    <property type="entry name" value="RclC-like"/>
</dbReference>
<dbReference type="RefSeq" id="WP_228228056.1">
    <property type="nucleotide sequence ID" value="NZ_JAJGNP010000022.1"/>
</dbReference>
<dbReference type="Pfam" id="PF04224">
    <property type="entry name" value="DUF417"/>
    <property type="match status" value="1"/>
</dbReference>
<dbReference type="PIRSF" id="PIRSF028065">
    <property type="entry name" value="UCP028065"/>
    <property type="match status" value="1"/>
</dbReference>
<comment type="caution">
    <text evidence="2">The sequence shown here is derived from an EMBL/GenBank/DDBJ whole genome shotgun (WGS) entry which is preliminary data.</text>
</comment>
<keyword evidence="1" id="KW-0472">Membrane</keyword>
<feature type="transmembrane region" description="Helical" evidence="1">
    <location>
        <begin position="88"/>
        <end position="111"/>
    </location>
</feature>
<dbReference type="PANTHER" id="PTHR40106">
    <property type="entry name" value="INNER MEMBRANE PROTEIN RCLC"/>
    <property type="match status" value="1"/>
</dbReference>
<dbReference type="InterPro" id="IPR016865">
    <property type="entry name" value="RclC"/>
</dbReference>
<reference evidence="2 3" key="1">
    <citation type="submission" date="2021-10" db="EMBL/GenBank/DDBJ databases">
        <title>The diversity and Nitrogen Metabolism of Culturable Nitrate-Utilizing Bacteria Within the Oxygen Minimum Zone of the Changjiang (Yangtze River)Estuary.</title>
        <authorList>
            <person name="Zhang D."/>
            <person name="Zheng J."/>
            <person name="Liu S."/>
            <person name="He W."/>
        </authorList>
    </citation>
    <scope>NUCLEOTIDE SEQUENCE [LARGE SCALE GENOMIC DNA]</scope>
    <source>
        <strain evidence="2 3">FXH275-2</strain>
    </source>
</reference>
<keyword evidence="1" id="KW-1133">Transmembrane helix</keyword>
<dbReference type="PANTHER" id="PTHR40106:SF1">
    <property type="entry name" value="INNER MEMBRANE PROTEIN RCLC"/>
    <property type="match status" value="1"/>
</dbReference>
<feature type="transmembrane region" description="Helical" evidence="1">
    <location>
        <begin position="6"/>
        <end position="26"/>
    </location>
</feature>
<keyword evidence="3" id="KW-1185">Reference proteome</keyword>
<keyword evidence="1" id="KW-0812">Transmembrane</keyword>